<name>A0A285HSC8_9RHOB</name>
<dbReference type="CDD" id="cd04301">
    <property type="entry name" value="NAT_SF"/>
    <property type="match status" value="1"/>
</dbReference>
<dbReference type="EMBL" id="PGTD01000017">
    <property type="protein sequence ID" value="PJE27594.1"/>
    <property type="molecule type" value="Genomic_DNA"/>
</dbReference>
<dbReference type="OrthoDB" id="9797417at2"/>
<evidence type="ECO:0000313" key="7">
    <source>
        <dbReference type="Proteomes" id="UP000231702"/>
    </source>
</evidence>
<evidence type="ECO:0000313" key="5">
    <source>
        <dbReference type="EMBL" id="SNY38594.1"/>
    </source>
</evidence>
<keyword evidence="1 5" id="KW-0808">Transferase</keyword>
<dbReference type="PROSITE" id="PS51186">
    <property type="entry name" value="GNAT"/>
    <property type="match status" value="1"/>
</dbReference>
<reference evidence="4 7" key="2">
    <citation type="journal article" date="2018" name="Int. J. Syst. Evol. Microbiol.">
        <title>Pseudooceanicola lipolyticus sp. nov., a marine alphaproteobacterium, reclassification of Oceanicola flagellatus as Pseudooceanicola flagellatus comb. nov. and emended description of the genus Pseudooceanicola.</title>
        <authorList>
            <person name="Huang M.-M."/>
            <person name="Guo L.-L."/>
            <person name="Wu Y.-H."/>
            <person name="Lai Q.-L."/>
            <person name="Shao Z.-Z."/>
            <person name="Wang C.-S."/>
            <person name="Wu M."/>
            <person name="Xu X.-W."/>
        </authorList>
    </citation>
    <scope>NUCLEOTIDE SEQUENCE [LARGE SCALE GENOMIC DNA]</scope>
    <source>
        <strain evidence="4 7">Ar-45</strain>
    </source>
</reference>
<dbReference type="Gene3D" id="3.40.630.30">
    <property type="match status" value="1"/>
</dbReference>
<keyword evidence="2" id="KW-0012">Acyltransferase</keyword>
<evidence type="ECO:0000313" key="4">
    <source>
        <dbReference type="EMBL" id="PJE27594.1"/>
    </source>
</evidence>
<dbReference type="RefSeq" id="WP_097144244.1">
    <property type="nucleotide sequence ID" value="NZ_OBEA01000001.1"/>
</dbReference>
<dbReference type="Proteomes" id="UP000231702">
    <property type="component" value="Unassembled WGS sequence"/>
</dbReference>
<sequence>MTTDLSPLIRALTRDEADLAAQVHRQALDARLPWLAGLHTPEEDRGFYRDHLHPRCRMAGLFEAGRLQGVIVFADGWIEQLHVLPDAQGRGFGSALLEVAQRQCDVLQLWTFQRNLPARRFYENRGFVALRETDGAENEEREPDVLYQWRRQSGAG</sequence>
<dbReference type="EMBL" id="OBEA01000001">
    <property type="protein sequence ID" value="SNY38594.1"/>
    <property type="molecule type" value="Genomic_DNA"/>
</dbReference>
<keyword evidence="7" id="KW-1185">Reference proteome</keyword>
<dbReference type="SUPFAM" id="SSF55729">
    <property type="entry name" value="Acyl-CoA N-acyltransferases (Nat)"/>
    <property type="match status" value="1"/>
</dbReference>
<evidence type="ECO:0000259" key="3">
    <source>
        <dbReference type="PROSITE" id="PS51186"/>
    </source>
</evidence>
<proteinExistence type="predicted"/>
<dbReference type="AlphaFoldDB" id="A0A285HSC8"/>
<dbReference type="Pfam" id="PF00583">
    <property type="entry name" value="Acetyltransf_1"/>
    <property type="match status" value="1"/>
</dbReference>
<reference evidence="5 6" key="1">
    <citation type="submission" date="2017-09" db="EMBL/GenBank/DDBJ databases">
        <authorList>
            <person name="Ehlers B."/>
            <person name="Leendertz F.H."/>
        </authorList>
    </citation>
    <scope>NUCLEOTIDE SEQUENCE [LARGE SCALE GENOMIC DNA]</scope>
    <source>
        <strain evidence="5 6">CGMCC 1.12662</strain>
    </source>
</reference>
<protein>
    <submittedName>
        <fullName evidence="5">Acetyltransferase (GNAT) domain-containing protein</fullName>
    </submittedName>
    <submittedName>
        <fullName evidence="4">N-acetyltransferase</fullName>
    </submittedName>
</protein>
<dbReference type="InterPro" id="IPR050680">
    <property type="entry name" value="YpeA/RimI_acetyltransf"/>
</dbReference>
<gene>
    <name evidence="4" type="ORF">CVM39_13495</name>
    <name evidence="5" type="ORF">SAMN06297129_0460</name>
</gene>
<accession>A0A285HSC8</accession>
<evidence type="ECO:0000256" key="2">
    <source>
        <dbReference type="ARBA" id="ARBA00023315"/>
    </source>
</evidence>
<dbReference type="InterPro" id="IPR000182">
    <property type="entry name" value="GNAT_dom"/>
</dbReference>
<feature type="domain" description="N-acetyltransferase" evidence="3">
    <location>
        <begin position="7"/>
        <end position="152"/>
    </location>
</feature>
<dbReference type="Proteomes" id="UP000231655">
    <property type="component" value="Unassembled WGS sequence"/>
</dbReference>
<dbReference type="PANTHER" id="PTHR43420:SF44">
    <property type="entry name" value="ACETYLTRANSFERASE YPEA"/>
    <property type="match status" value="1"/>
</dbReference>
<organism evidence="5 6">
    <name type="scientific">Pseudooceanicola antarcticus</name>
    <dbReference type="NCBI Taxonomy" id="1247613"/>
    <lineage>
        <taxon>Bacteria</taxon>
        <taxon>Pseudomonadati</taxon>
        <taxon>Pseudomonadota</taxon>
        <taxon>Alphaproteobacteria</taxon>
        <taxon>Rhodobacterales</taxon>
        <taxon>Paracoccaceae</taxon>
        <taxon>Pseudooceanicola</taxon>
    </lineage>
</organism>
<evidence type="ECO:0000256" key="1">
    <source>
        <dbReference type="ARBA" id="ARBA00022679"/>
    </source>
</evidence>
<dbReference type="GO" id="GO:0016747">
    <property type="term" value="F:acyltransferase activity, transferring groups other than amino-acyl groups"/>
    <property type="evidence" value="ECO:0007669"/>
    <property type="project" value="InterPro"/>
</dbReference>
<evidence type="ECO:0000313" key="6">
    <source>
        <dbReference type="Proteomes" id="UP000231655"/>
    </source>
</evidence>
<dbReference type="PANTHER" id="PTHR43420">
    <property type="entry name" value="ACETYLTRANSFERASE"/>
    <property type="match status" value="1"/>
</dbReference>
<dbReference type="InterPro" id="IPR016181">
    <property type="entry name" value="Acyl_CoA_acyltransferase"/>
</dbReference>